<reference evidence="1 2" key="1">
    <citation type="submission" date="2017-01" db="EMBL/GenBank/DDBJ databases">
        <authorList>
            <person name="Mah S.A."/>
            <person name="Swanson W.J."/>
            <person name="Moy G.W."/>
            <person name="Vacquier V.D."/>
        </authorList>
    </citation>
    <scope>NUCLEOTIDE SEQUENCE [LARGE SCALE GENOMIC DNA]</scope>
    <source>
        <strain evidence="1 2">DSM 7027</strain>
    </source>
</reference>
<gene>
    <name evidence="1" type="ORF">SAMN05421647_105174</name>
</gene>
<evidence type="ECO:0000313" key="2">
    <source>
        <dbReference type="Proteomes" id="UP000186895"/>
    </source>
</evidence>
<organism evidence="1 2">
    <name type="scientific">Marinobacterium stanieri</name>
    <dbReference type="NCBI Taxonomy" id="49186"/>
    <lineage>
        <taxon>Bacteria</taxon>
        <taxon>Pseudomonadati</taxon>
        <taxon>Pseudomonadota</taxon>
        <taxon>Gammaproteobacteria</taxon>
        <taxon>Oceanospirillales</taxon>
        <taxon>Oceanospirillaceae</taxon>
        <taxon>Marinobacterium</taxon>
    </lineage>
</organism>
<evidence type="ECO:0000313" key="1">
    <source>
        <dbReference type="EMBL" id="SIQ49440.1"/>
    </source>
</evidence>
<accession>A0A1N6T7W9</accession>
<protein>
    <submittedName>
        <fullName evidence="1">Uncharacterized protein</fullName>
    </submittedName>
</protein>
<name>A0A1N6T7W9_9GAMM</name>
<proteinExistence type="predicted"/>
<dbReference type="AlphaFoldDB" id="A0A1N6T7W9"/>
<keyword evidence="2" id="KW-1185">Reference proteome</keyword>
<dbReference type="Proteomes" id="UP000186895">
    <property type="component" value="Unassembled WGS sequence"/>
</dbReference>
<dbReference type="RefSeq" id="WP_175612009.1">
    <property type="nucleotide sequence ID" value="NZ_FTMN01000005.1"/>
</dbReference>
<dbReference type="EMBL" id="FTMN01000005">
    <property type="protein sequence ID" value="SIQ49440.1"/>
    <property type="molecule type" value="Genomic_DNA"/>
</dbReference>
<sequence>MANIFRYIDTTASKPATRNQAEKPQGCPQCNYSNNYYGDQVCTTAPR</sequence>